<dbReference type="Proteomes" id="UP000034164">
    <property type="component" value="Unassembled WGS sequence"/>
</dbReference>
<dbReference type="EMBL" id="LCZI01000127">
    <property type="protein sequence ID" value="KKZ68297.1"/>
    <property type="molecule type" value="Genomic_DNA"/>
</dbReference>
<gene>
    <name evidence="1" type="ORF">EMCG_06053</name>
</gene>
<accession>A0A0G2ICA0</accession>
<dbReference type="VEuPathDB" id="FungiDB:EMCG_06053"/>
<dbReference type="AlphaFoldDB" id="A0A0G2ICA0"/>
<reference evidence="2" key="1">
    <citation type="journal article" date="2015" name="PLoS Genet.">
        <title>The dynamic genome and transcriptome of the human fungal pathogen Blastomyces and close relative Emmonsia.</title>
        <authorList>
            <person name="Munoz J.F."/>
            <person name="Gauthier G.M."/>
            <person name="Desjardins C.A."/>
            <person name="Gallo J.E."/>
            <person name="Holder J."/>
            <person name="Sullivan T.D."/>
            <person name="Marty A.J."/>
            <person name="Carmen J.C."/>
            <person name="Chen Z."/>
            <person name="Ding L."/>
            <person name="Gujja S."/>
            <person name="Magrini V."/>
            <person name="Misas E."/>
            <person name="Mitreva M."/>
            <person name="Priest M."/>
            <person name="Saif S."/>
            <person name="Whiston E.A."/>
            <person name="Young S."/>
            <person name="Zeng Q."/>
            <person name="Goldman W.E."/>
            <person name="Mardis E.R."/>
            <person name="Taylor J.W."/>
            <person name="McEwen J.G."/>
            <person name="Clay O.K."/>
            <person name="Klein B.S."/>
            <person name="Cuomo C.A."/>
        </authorList>
    </citation>
    <scope>NUCLEOTIDE SEQUENCE [LARGE SCALE GENOMIC DNA]</scope>
    <source>
        <strain evidence="2">UAMH 3008</strain>
    </source>
</reference>
<name>A0A0G2ICA0_9EURO</name>
<sequence length="97" mass="10982">MGCRGAEREGLFTSPAPIYHHHHIPKYNPHRYRHLHGHKPLQIPHTLDNLRIRHARPHQWRKTRPATHGLADAVEACGARGLGRWVVCASPPGFGDV</sequence>
<organism evidence="1 2">
    <name type="scientific">[Emmonsia] crescens</name>
    <dbReference type="NCBI Taxonomy" id="73230"/>
    <lineage>
        <taxon>Eukaryota</taxon>
        <taxon>Fungi</taxon>
        <taxon>Dikarya</taxon>
        <taxon>Ascomycota</taxon>
        <taxon>Pezizomycotina</taxon>
        <taxon>Eurotiomycetes</taxon>
        <taxon>Eurotiomycetidae</taxon>
        <taxon>Onygenales</taxon>
        <taxon>Ajellomycetaceae</taxon>
        <taxon>Emergomyces</taxon>
    </lineage>
</organism>
<protein>
    <submittedName>
        <fullName evidence="1">Uncharacterized protein</fullName>
    </submittedName>
</protein>
<proteinExistence type="predicted"/>
<evidence type="ECO:0000313" key="1">
    <source>
        <dbReference type="EMBL" id="KKZ68297.1"/>
    </source>
</evidence>
<evidence type="ECO:0000313" key="2">
    <source>
        <dbReference type="Proteomes" id="UP000034164"/>
    </source>
</evidence>
<comment type="caution">
    <text evidence="1">The sequence shown here is derived from an EMBL/GenBank/DDBJ whole genome shotgun (WGS) entry which is preliminary data.</text>
</comment>